<dbReference type="SUPFAM" id="SSF55874">
    <property type="entry name" value="ATPase domain of HSP90 chaperone/DNA topoisomerase II/histidine kinase"/>
    <property type="match status" value="1"/>
</dbReference>
<evidence type="ECO:0000259" key="15">
    <source>
        <dbReference type="PROSITE" id="PS50113"/>
    </source>
</evidence>
<evidence type="ECO:0000256" key="4">
    <source>
        <dbReference type="ARBA" id="ARBA00022475"/>
    </source>
</evidence>
<dbReference type="InterPro" id="IPR007895">
    <property type="entry name" value="MASE1"/>
</dbReference>
<dbReference type="InterPro" id="IPR001789">
    <property type="entry name" value="Sig_transdc_resp-reg_receiver"/>
</dbReference>
<dbReference type="InterPro" id="IPR013655">
    <property type="entry name" value="PAS_fold_3"/>
</dbReference>
<evidence type="ECO:0000256" key="8">
    <source>
        <dbReference type="ARBA" id="ARBA00023012"/>
    </source>
</evidence>
<feature type="transmembrane region" description="Helical" evidence="11">
    <location>
        <begin position="99"/>
        <end position="118"/>
    </location>
</feature>
<keyword evidence="4" id="KW-1003">Cell membrane</keyword>
<dbReference type="PROSITE" id="PS50109">
    <property type="entry name" value="HIS_KIN"/>
    <property type="match status" value="1"/>
</dbReference>
<accession>A0ABX7K8U3</accession>
<evidence type="ECO:0000256" key="1">
    <source>
        <dbReference type="ARBA" id="ARBA00000085"/>
    </source>
</evidence>
<dbReference type="SMART" id="SM00448">
    <property type="entry name" value="REC"/>
    <property type="match status" value="1"/>
</dbReference>
<dbReference type="PROSITE" id="PS50110">
    <property type="entry name" value="RESPONSE_REGULATORY"/>
    <property type="match status" value="1"/>
</dbReference>
<dbReference type="CDD" id="cd17546">
    <property type="entry name" value="REC_hyHK_CKI1_RcsC-like"/>
    <property type="match status" value="1"/>
</dbReference>
<evidence type="ECO:0000256" key="6">
    <source>
        <dbReference type="ARBA" id="ARBA00022692"/>
    </source>
</evidence>
<dbReference type="InterPro" id="IPR004358">
    <property type="entry name" value="Sig_transdc_His_kin-like_C"/>
</dbReference>
<feature type="domain" description="CHASE" evidence="16">
    <location>
        <begin position="277"/>
        <end position="406"/>
    </location>
</feature>
<feature type="domain" description="Response regulatory" evidence="13">
    <location>
        <begin position="930"/>
        <end position="1052"/>
    </location>
</feature>
<keyword evidence="8" id="KW-0902">Two-component regulatory system</keyword>
<dbReference type="InterPro" id="IPR003594">
    <property type="entry name" value="HATPase_dom"/>
</dbReference>
<dbReference type="SMART" id="SM00387">
    <property type="entry name" value="HATPase_c"/>
    <property type="match status" value="1"/>
</dbReference>
<evidence type="ECO:0000256" key="2">
    <source>
        <dbReference type="ARBA" id="ARBA00004651"/>
    </source>
</evidence>
<dbReference type="InterPro" id="IPR003661">
    <property type="entry name" value="HisK_dim/P_dom"/>
</dbReference>
<dbReference type="RefSeq" id="WP_233453893.1">
    <property type="nucleotide sequence ID" value="NZ_CP061510.1"/>
</dbReference>
<keyword evidence="6 11" id="KW-0812">Transmembrane</keyword>
<keyword evidence="7 11" id="KW-1133">Transmembrane helix</keyword>
<dbReference type="NCBIfam" id="TIGR00229">
    <property type="entry name" value="sensory_box"/>
    <property type="match status" value="1"/>
</dbReference>
<dbReference type="Pfam" id="PF00512">
    <property type="entry name" value="HisKA"/>
    <property type="match status" value="1"/>
</dbReference>
<dbReference type="InterPro" id="IPR000014">
    <property type="entry name" value="PAS"/>
</dbReference>
<dbReference type="Gene3D" id="2.10.70.100">
    <property type="match status" value="1"/>
</dbReference>
<dbReference type="Pfam" id="PF00072">
    <property type="entry name" value="Response_reg"/>
    <property type="match status" value="1"/>
</dbReference>
<dbReference type="InterPro" id="IPR042240">
    <property type="entry name" value="CHASE_sf"/>
</dbReference>
<dbReference type="InterPro" id="IPR011006">
    <property type="entry name" value="CheY-like_superfamily"/>
</dbReference>
<keyword evidence="18" id="KW-1185">Reference proteome</keyword>
<feature type="transmembrane region" description="Helical" evidence="11">
    <location>
        <begin position="174"/>
        <end position="194"/>
    </location>
</feature>
<feature type="transmembrane region" description="Helical" evidence="11">
    <location>
        <begin position="46"/>
        <end position="64"/>
    </location>
</feature>
<gene>
    <name evidence="17" type="ORF">IDJ81_14035</name>
</gene>
<reference evidence="17 18" key="1">
    <citation type="submission" date="2020-09" db="EMBL/GenBank/DDBJ databases">
        <title>Complete genome sequence of altererythrobacter flavus SS-21NJ, isolated from Dongying oil sludge in Shandong province.</title>
        <authorList>
            <person name="Sun S."/>
            <person name="Zhang Z."/>
        </authorList>
    </citation>
    <scope>NUCLEOTIDE SEQUENCE [LARGE SCALE GENOMIC DNA]</scope>
    <source>
        <strain evidence="17 18">SS-21NJ</strain>
    </source>
</reference>
<evidence type="ECO:0000259" key="13">
    <source>
        <dbReference type="PROSITE" id="PS50110"/>
    </source>
</evidence>
<feature type="modified residue" description="4-aspartylphosphate" evidence="10">
    <location>
        <position position="984"/>
    </location>
</feature>
<feature type="transmembrane region" description="Helical" evidence="11">
    <location>
        <begin position="138"/>
        <end position="162"/>
    </location>
</feature>
<dbReference type="Pfam" id="PF08447">
    <property type="entry name" value="PAS_3"/>
    <property type="match status" value="1"/>
</dbReference>
<keyword evidence="5 10" id="KW-0597">Phosphoprotein</keyword>
<dbReference type="InterPro" id="IPR006189">
    <property type="entry name" value="CHASE_dom"/>
</dbReference>
<dbReference type="SUPFAM" id="SSF55785">
    <property type="entry name" value="PYP-like sensor domain (PAS domain)"/>
    <property type="match status" value="1"/>
</dbReference>
<evidence type="ECO:0000256" key="5">
    <source>
        <dbReference type="ARBA" id="ARBA00022553"/>
    </source>
</evidence>
<dbReference type="Gene3D" id="3.30.450.20">
    <property type="entry name" value="PAS domain"/>
    <property type="match status" value="1"/>
</dbReference>
<dbReference type="CDD" id="cd00082">
    <property type="entry name" value="HisKA"/>
    <property type="match status" value="1"/>
</dbReference>
<keyword evidence="9 11" id="KW-0472">Membrane</keyword>
<comment type="subcellular location">
    <subcellularLocation>
        <location evidence="2">Cell membrane</location>
        <topology evidence="2">Multi-pass membrane protein</topology>
    </subcellularLocation>
</comment>
<dbReference type="Gene3D" id="3.40.50.2300">
    <property type="match status" value="1"/>
</dbReference>
<dbReference type="Pfam" id="PF03924">
    <property type="entry name" value="CHASE"/>
    <property type="match status" value="1"/>
</dbReference>
<dbReference type="Pfam" id="PF02518">
    <property type="entry name" value="HATPase_c"/>
    <property type="match status" value="1"/>
</dbReference>
<dbReference type="SUPFAM" id="SSF47384">
    <property type="entry name" value="Homodimeric domain of signal transducing histidine kinase"/>
    <property type="match status" value="1"/>
</dbReference>
<dbReference type="Gene3D" id="3.30.450.350">
    <property type="entry name" value="CHASE domain"/>
    <property type="match status" value="1"/>
</dbReference>
<dbReference type="PROSITE" id="PS50112">
    <property type="entry name" value="PAS"/>
    <property type="match status" value="1"/>
</dbReference>
<dbReference type="PANTHER" id="PTHR45339">
    <property type="entry name" value="HYBRID SIGNAL TRANSDUCTION HISTIDINE KINASE J"/>
    <property type="match status" value="1"/>
</dbReference>
<dbReference type="SMART" id="SM01079">
    <property type="entry name" value="CHASE"/>
    <property type="match status" value="1"/>
</dbReference>
<feature type="domain" description="PAS" evidence="14">
    <location>
        <begin position="539"/>
        <end position="611"/>
    </location>
</feature>
<dbReference type="SMART" id="SM00388">
    <property type="entry name" value="HisKA"/>
    <property type="match status" value="1"/>
</dbReference>
<dbReference type="EC" id="2.7.13.3" evidence="3"/>
<dbReference type="Gene3D" id="1.10.287.130">
    <property type="match status" value="1"/>
</dbReference>
<dbReference type="InterPro" id="IPR036097">
    <property type="entry name" value="HisK_dim/P_sf"/>
</dbReference>
<feature type="transmembrane region" description="Helical" evidence="11">
    <location>
        <begin position="214"/>
        <end position="234"/>
    </location>
</feature>
<organism evidence="17 18">
    <name type="scientific">Tsuneonella flava</name>
    <dbReference type="NCBI Taxonomy" id="2055955"/>
    <lineage>
        <taxon>Bacteria</taxon>
        <taxon>Pseudomonadati</taxon>
        <taxon>Pseudomonadota</taxon>
        <taxon>Alphaproteobacteria</taxon>
        <taxon>Sphingomonadales</taxon>
        <taxon>Erythrobacteraceae</taxon>
        <taxon>Tsuneonella</taxon>
    </lineage>
</organism>
<feature type="domain" description="PAC" evidence="15">
    <location>
        <begin position="614"/>
        <end position="666"/>
    </location>
</feature>
<dbReference type="SMART" id="SM00086">
    <property type="entry name" value="PAC"/>
    <property type="match status" value="1"/>
</dbReference>
<feature type="domain" description="Histidine kinase" evidence="12">
    <location>
        <begin position="684"/>
        <end position="906"/>
    </location>
</feature>
<dbReference type="SUPFAM" id="SSF52172">
    <property type="entry name" value="CheY-like"/>
    <property type="match status" value="1"/>
</dbReference>
<name>A0ABX7K8U3_9SPHN</name>
<evidence type="ECO:0000256" key="9">
    <source>
        <dbReference type="ARBA" id="ARBA00023136"/>
    </source>
</evidence>
<dbReference type="Gene3D" id="3.30.565.10">
    <property type="entry name" value="Histidine kinase-like ATPase, C-terminal domain"/>
    <property type="match status" value="1"/>
</dbReference>
<dbReference type="Proteomes" id="UP000663637">
    <property type="component" value="Chromosome"/>
</dbReference>
<evidence type="ECO:0000256" key="7">
    <source>
        <dbReference type="ARBA" id="ARBA00022989"/>
    </source>
</evidence>
<dbReference type="InterPro" id="IPR001610">
    <property type="entry name" value="PAC"/>
</dbReference>
<dbReference type="PANTHER" id="PTHR45339:SF1">
    <property type="entry name" value="HYBRID SIGNAL TRANSDUCTION HISTIDINE KINASE J"/>
    <property type="match status" value="1"/>
</dbReference>
<evidence type="ECO:0000259" key="16">
    <source>
        <dbReference type="PROSITE" id="PS50839"/>
    </source>
</evidence>
<sequence>MVEIQTDKHPPTWQDGLHLKLFRDIAILAIAYFVGGYIGISLAVPPGYATIVWPASGIALCALLMRGRWLWPGIWLGSFLLNATNGFDSSTALGDNWRVFAIASVLGVGASLQALAGLSMARRFADGIELSNFQRLAITLLLVVILPCVIAPTMGVSTLAIVGAIDSSMVLGNWLTWYFGDLLGVILVLPILLLSNRSPVDVRWQARSLQGASALVAISLAATLLLTFYVWQFLYEREYDQAEANLATMAANTDKALRHRLQIYQRALEGGAAFVTVNGGATPSQWREYTARLDMERAYPGMRGFGLFEEVADDDLPAFKKRFAREFGDRFDVHPRVERKQHFIINRIEPLSKNLAALGLNLAFEEGRREAIALSTTRRDPVLTRPIVLVQDEHKGAGFLLVSPILDEAGQPTGRWVYSPLVAKELLADLTPQQGKDFALKVFHGDKTDPSALLYATDEVADNPKFEFTETISLAGQPFTLRWTSLRAFEKRSFSDAPALALFSGLSITVLLGILLAIFLRREGHVVREVNRATAELAEHNRMLELAEATAHIGHWHLDLVTDQVRWSDEVHRLHGLEPGDTPDLEKAIDFYHPDDRGLVEESLETAMTTREPYSFKARLLTTEGELRHVEVRGRIEADESGELTAVIGVIIDRTDETLMRERLTETIEEARAADKAKSSFLANMSHEIRTPMNGVIGFTELALEEEQVPEQKRRLQMIADSGNAMLRLLNDLLDFAKIEAKQMAIASEPTDLRHTLRSCQRLMEPVADRQALKLTLEIDPTIPARVMIDKMRLQQIVLNLVGNALKFTEEGEVKISASVRHRPADHTDRIFIAVRDTGIGIPKDRLDSIFDKFTQADDTIARRYGGTGLGLPISAELAELMGGELRAESELGKGSTFILSLPLQESEGEIASVPMSPPVQTCSHTARLKILVAEDNPVNQELTMAMVEKCGHDCSLVRDGQEAFDAVMQASREGKPFDMVLMDMQMPKMDGLQASRAIRAAGISEGTLPIIAVTANAYSDDIQKCVDAGMQAHLAKPLRMNALSSAIGTWSTRLASEDQPADEPFEEETDPRLRAMFEDRKAAALHAIEVAIGQGSVSDEKKGEIAGLLHQIAGVAAYFGQEELGDDCRTSQHELNATSEEAQVITLLKNIRGQLMPSAPLG</sequence>
<dbReference type="InterPro" id="IPR000700">
    <property type="entry name" value="PAS-assoc_C"/>
</dbReference>
<dbReference type="CDD" id="cd00130">
    <property type="entry name" value="PAS"/>
    <property type="match status" value="1"/>
</dbReference>
<dbReference type="PROSITE" id="PS50113">
    <property type="entry name" value="PAC"/>
    <property type="match status" value="1"/>
</dbReference>
<protein>
    <recommendedName>
        <fullName evidence="3">histidine kinase</fullName>
        <ecNumber evidence="3">2.7.13.3</ecNumber>
    </recommendedName>
</protein>
<evidence type="ECO:0000313" key="18">
    <source>
        <dbReference type="Proteomes" id="UP000663637"/>
    </source>
</evidence>
<evidence type="ECO:0000313" key="17">
    <source>
        <dbReference type="EMBL" id="QSB44404.1"/>
    </source>
</evidence>
<dbReference type="PRINTS" id="PR00344">
    <property type="entry name" value="BCTRLSENSOR"/>
</dbReference>
<dbReference type="PROSITE" id="PS50839">
    <property type="entry name" value="CHASE"/>
    <property type="match status" value="1"/>
</dbReference>
<evidence type="ECO:0000256" key="3">
    <source>
        <dbReference type="ARBA" id="ARBA00012438"/>
    </source>
</evidence>
<evidence type="ECO:0000256" key="10">
    <source>
        <dbReference type="PROSITE-ProRule" id="PRU00169"/>
    </source>
</evidence>
<comment type="catalytic activity">
    <reaction evidence="1">
        <text>ATP + protein L-histidine = ADP + protein N-phospho-L-histidine.</text>
        <dbReference type="EC" id="2.7.13.3"/>
    </reaction>
</comment>
<feature type="transmembrane region" description="Helical" evidence="11">
    <location>
        <begin position="21"/>
        <end position="40"/>
    </location>
</feature>
<evidence type="ECO:0000259" key="14">
    <source>
        <dbReference type="PROSITE" id="PS50112"/>
    </source>
</evidence>
<dbReference type="CDD" id="cd16922">
    <property type="entry name" value="HATPase_EvgS-ArcB-TorS-like"/>
    <property type="match status" value="1"/>
</dbReference>
<dbReference type="InterPro" id="IPR035965">
    <property type="entry name" value="PAS-like_dom_sf"/>
</dbReference>
<dbReference type="Pfam" id="PF05231">
    <property type="entry name" value="MASE1"/>
    <property type="match status" value="1"/>
</dbReference>
<dbReference type="InterPro" id="IPR005467">
    <property type="entry name" value="His_kinase_dom"/>
</dbReference>
<dbReference type="InterPro" id="IPR036890">
    <property type="entry name" value="HATPase_C_sf"/>
</dbReference>
<dbReference type="EMBL" id="CP061510">
    <property type="protein sequence ID" value="QSB44404.1"/>
    <property type="molecule type" value="Genomic_DNA"/>
</dbReference>
<proteinExistence type="predicted"/>
<evidence type="ECO:0000256" key="11">
    <source>
        <dbReference type="SAM" id="Phobius"/>
    </source>
</evidence>
<evidence type="ECO:0000259" key="12">
    <source>
        <dbReference type="PROSITE" id="PS50109"/>
    </source>
</evidence>